<dbReference type="PANTHER" id="PTHR34220">
    <property type="entry name" value="SENSOR HISTIDINE KINASE YPDA"/>
    <property type="match status" value="1"/>
</dbReference>
<dbReference type="Gene3D" id="6.10.340.10">
    <property type="match status" value="1"/>
</dbReference>
<dbReference type="RefSeq" id="WP_131013741.1">
    <property type="nucleotide sequence ID" value="NZ_SIRE01000008.1"/>
</dbReference>
<dbReference type="PROSITE" id="PS50885">
    <property type="entry name" value="HAMP"/>
    <property type="match status" value="1"/>
</dbReference>
<name>A0A4Q9DT04_9BACL</name>
<protein>
    <submittedName>
        <fullName evidence="9">HAMP domain-containing protein</fullName>
    </submittedName>
</protein>
<dbReference type="EMBL" id="SIRE01000008">
    <property type="protein sequence ID" value="TBL79105.1"/>
    <property type="molecule type" value="Genomic_DNA"/>
</dbReference>
<dbReference type="Gene3D" id="3.30.565.10">
    <property type="entry name" value="Histidine kinase-like ATPase, C-terminal domain"/>
    <property type="match status" value="1"/>
</dbReference>
<evidence type="ECO:0000313" key="9">
    <source>
        <dbReference type="EMBL" id="TBL79105.1"/>
    </source>
</evidence>
<dbReference type="InterPro" id="IPR050640">
    <property type="entry name" value="Bact_2-comp_sensor_kinase"/>
</dbReference>
<comment type="subcellular location">
    <subcellularLocation>
        <location evidence="1">Cell membrane</location>
        <topology evidence="1">Multi-pass membrane protein</topology>
    </subcellularLocation>
</comment>
<organism evidence="9 10">
    <name type="scientific">Paenibacillus thalictri</name>
    <dbReference type="NCBI Taxonomy" id="2527873"/>
    <lineage>
        <taxon>Bacteria</taxon>
        <taxon>Bacillati</taxon>
        <taxon>Bacillota</taxon>
        <taxon>Bacilli</taxon>
        <taxon>Bacillales</taxon>
        <taxon>Paenibacillaceae</taxon>
        <taxon>Paenibacillus</taxon>
    </lineage>
</organism>
<keyword evidence="7" id="KW-0812">Transmembrane</keyword>
<evidence type="ECO:0000259" key="8">
    <source>
        <dbReference type="PROSITE" id="PS50885"/>
    </source>
</evidence>
<dbReference type="InterPro" id="IPR036890">
    <property type="entry name" value="HATPase_C_sf"/>
</dbReference>
<dbReference type="CDD" id="cd06225">
    <property type="entry name" value="HAMP"/>
    <property type="match status" value="1"/>
</dbReference>
<dbReference type="GO" id="GO:0005886">
    <property type="term" value="C:plasma membrane"/>
    <property type="evidence" value="ECO:0007669"/>
    <property type="project" value="UniProtKB-SubCell"/>
</dbReference>
<dbReference type="InterPro" id="IPR003594">
    <property type="entry name" value="HATPase_dom"/>
</dbReference>
<evidence type="ECO:0000256" key="6">
    <source>
        <dbReference type="ARBA" id="ARBA00023136"/>
    </source>
</evidence>
<keyword evidence="6 7" id="KW-0472">Membrane</keyword>
<dbReference type="AlphaFoldDB" id="A0A4Q9DT04"/>
<evidence type="ECO:0000256" key="1">
    <source>
        <dbReference type="ARBA" id="ARBA00004651"/>
    </source>
</evidence>
<feature type="domain" description="HAMP" evidence="8">
    <location>
        <begin position="309"/>
        <end position="362"/>
    </location>
</feature>
<sequence length="583" mass="66981">MKFVQLFGGSRPVIKNTLSLKIIMTFLLVIIFATSIISIIFYVQATKYINSQNELHNRNVAKSISKGIDQYIEDMDRLSKIIIGNPELQRILLEGQAPDYLPEQKLKDFDYITNLVLSFTSIRDSIRINIYTQNKSLFYTGLLSSYDFGTNLDSVKWFAENERTIDTTGSLIIPPQESSVSQPTPIFGMIRALKKIETNEVVGYITVTSSIRQLNNLIYDNNVFTDGANIDIVDERNHVLNSVHMLKNETRTESVRQTSELTGWTTVISIPSSYSRNGLMNVQSVNSFFMWICSLVIVGTFAIAILLSRHLMKPINHFVKAMRLVRNGNFDISLNEKGLDFEMRQLYSGFNTMILEIKKLIHHLSDEKLLAKTAQLEALQFQITPHFLYNTLQTMEAFGEIKDVPEIQTMAQSLGKLFRYNIHGSRTVHLYEELELIQTYFNIERIRFRDKIVCQIEIDDPLRHCMVLKFVLQPIVENCILHGFKHINYQGRVLITGQIVNERLMIRIQDNGKGMSHERLTYINERLQQLRSSDQPAKHDGFVGVFNVHRRLVSFYGPEFGLQFKHGEQSGTVAELAIPVHID</sequence>
<reference evidence="9 10" key="1">
    <citation type="submission" date="2019-02" db="EMBL/GenBank/DDBJ databases">
        <title>Paenibacillus sp. nov., isolated from surface-sterilized tissue of Thalictrum simplex L.</title>
        <authorList>
            <person name="Tuo L."/>
        </authorList>
    </citation>
    <scope>NUCLEOTIDE SEQUENCE [LARGE SCALE GENOMIC DNA]</scope>
    <source>
        <strain evidence="9 10">N2SHLJ1</strain>
    </source>
</reference>
<dbReference type="PANTHER" id="PTHR34220:SF7">
    <property type="entry name" value="SENSOR HISTIDINE KINASE YPDA"/>
    <property type="match status" value="1"/>
</dbReference>
<gene>
    <name evidence="9" type="ORF">EYB31_12870</name>
</gene>
<keyword evidence="7" id="KW-1133">Transmembrane helix</keyword>
<keyword evidence="2" id="KW-1003">Cell membrane</keyword>
<dbReference type="Pfam" id="PF02518">
    <property type="entry name" value="HATPase_c"/>
    <property type="match status" value="1"/>
</dbReference>
<feature type="transmembrane region" description="Helical" evidence="7">
    <location>
        <begin position="20"/>
        <end position="43"/>
    </location>
</feature>
<evidence type="ECO:0000256" key="7">
    <source>
        <dbReference type="SAM" id="Phobius"/>
    </source>
</evidence>
<dbReference type="SUPFAM" id="SSF55874">
    <property type="entry name" value="ATPase domain of HSP90 chaperone/DNA topoisomerase II/histidine kinase"/>
    <property type="match status" value="1"/>
</dbReference>
<evidence type="ECO:0000256" key="2">
    <source>
        <dbReference type="ARBA" id="ARBA00022475"/>
    </source>
</evidence>
<evidence type="ECO:0000256" key="3">
    <source>
        <dbReference type="ARBA" id="ARBA00022553"/>
    </source>
</evidence>
<keyword evidence="3" id="KW-0597">Phosphoprotein</keyword>
<proteinExistence type="predicted"/>
<dbReference type="SMART" id="SM00304">
    <property type="entry name" value="HAMP"/>
    <property type="match status" value="1"/>
</dbReference>
<dbReference type="Proteomes" id="UP000293142">
    <property type="component" value="Unassembled WGS sequence"/>
</dbReference>
<evidence type="ECO:0000256" key="5">
    <source>
        <dbReference type="ARBA" id="ARBA00022777"/>
    </source>
</evidence>
<feature type="transmembrane region" description="Helical" evidence="7">
    <location>
        <begin position="288"/>
        <end position="307"/>
    </location>
</feature>
<dbReference type="Pfam" id="PF00672">
    <property type="entry name" value="HAMP"/>
    <property type="match status" value="1"/>
</dbReference>
<accession>A0A4Q9DT04</accession>
<dbReference type="OrthoDB" id="9776552at2"/>
<dbReference type="Pfam" id="PF06580">
    <property type="entry name" value="His_kinase"/>
    <property type="match status" value="1"/>
</dbReference>
<comment type="caution">
    <text evidence="9">The sequence shown here is derived from an EMBL/GenBank/DDBJ whole genome shotgun (WGS) entry which is preliminary data.</text>
</comment>
<dbReference type="InterPro" id="IPR003660">
    <property type="entry name" value="HAMP_dom"/>
</dbReference>
<dbReference type="GO" id="GO:0000155">
    <property type="term" value="F:phosphorelay sensor kinase activity"/>
    <property type="evidence" value="ECO:0007669"/>
    <property type="project" value="InterPro"/>
</dbReference>
<dbReference type="SUPFAM" id="SSF158472">
    <property type="entry name" value="HAMP domain-like"/>
    <property type="match status" value="1"/>
</dbReference>
<dbReference type="InterPro" id="IPR010559">
    <property type="entry name" value="Sig_transdc_His_kin_internal"/>
</dbReference>
<keyword evidence="5" id="KW-0418">Kinase</keyword>
<keyword evidence="4" id="KW-0808">Transferase</keyword>
<evidence type="ECO:0000256" key="4">
    <source>
        <dbReference type="ARBA" id="ARBA00022679"/>
    </source>
</evidence>
<keyword evidence="10" id="KW-1185">Reference proteome</keyword>
<evidence type="ECO:0000313" key="10">
    <source>
        <dbReference type="Proteomes" id="UP000293142"/>
    </source>
</evidence>